<dbReference type="InterPro" id="IPR004291">
    <property type="entry name" value="Transposase_IS66_central"/>
</dbReference>
<keyword evidence="4" id="KW-1185">Reference proteome</keyword>
<dbReference type="KEGG" id="dto:TOL2_C15320"/>
<dbReference type="OrthoDB" id="9800877at2"/>
<dbReference type="STRING" id="651182.TOL2_C15320"/>
<dbReference type="Pfam" id="PF03050">
    <property type="entry name" value="DDE_Tnp_IS66"/>
    <property type="match status" value="1"/>
</dbReference>
<evidence type="ECO:0000313" key="3">
    <source>
        <dbReference type="EMBL" id="CCK79695.1"/>
    </source>
</evidence>
<dbReference type="InterPro" id="IPR052344">
    <property type="entry name" value="Transposase-related"/>
</dbReference>
<proteinExistence type="predicted"/>
<name>K0NFJ3_DESTT</name>
<dbReference type="EMBL" id="FO203503">
    <property type="protein sequence ID" value="CCK79695.1"/>
    <property type="molecule type" value="Genomic_DNA"/>
</dbReference>
<accession>K0NFJ3</accession>
<evidence type="ECO:0000259" key="2">
    <source>
        <dbReference type="Pfam" id="PF03050"/>
    </source>
</evidence>
<reference evidence="3 4" key="1">
    <citation type="journal article" date="2013" name="Environ. Microbiol.">
        <title>Complete genome, catabolic sub-proteomes and key-metabolites of Desulfobacula toluolica Tol2, a marine, aromatic compound-degrading, sulfate-reducing bacterium.</title>
        <authorList>
            <person name="Wohlbrand L."/>
            <person name="Jacob J.H."/>
            <person name="Kube M."/>
            <person name="Mussmann M."/>
            <person name="Jarling R."/>
            <person name="Beck A."/>
            <person name="Amann R."/>
            <person name="Wilkes H."/>
            <person name="Reinhardt R."/>
            <person name="Rabus R."/>
        </authorList>
    </citation>
    <scope>NUCLEOTIDE SEQUENCE [LARGE SCALE GENOMIC DNA]</scope>
    <source>
        <strain evidence="4">DSM 7467 / Tol2</strain>
    </source>
</reference>
<protein>
    <submittedName>
        <fullName evidence="3">Transposase, IS66 family</fullName>
    </submittedName>
</protein>
<dbReference type="PANTHER" id="PTHR33678:SF1">
    <property type="entry name" value="BLL1576 PROTEIN"/>
    <property type="match status" value="1"/>
</dbReference>
<evidence type="ECO:0000256" key="1">
    <source>
        <dbReference type="SAM" id="MobiDB-lite"/>
    </source>
</evidence>
<dbReference type="Proteomes" id="UP000007347">
    <property type="component" value="Chromosome"/>
</dbReference>
<dbReference type="RefSeq" id="WP_014957039.1">
    <property type="nucleotide sequence ID" value="NC_018645.1"/>
</dbReference>
<sequence>MKKIQLTQEEVDALLERVKANNLTNGDYDIIKSMADAVTILSQALNKKATSIKRLLTMLFGAKTEKKDKVLKNTTTTNNNNTTANNNDKSKKGTAPKPGSNQKKAGHGRIPACDYTGADRVSISHDKLKHKDPCPLCPNGKLYKIKDPGVAIRINGQAPLNATVYELEKLRCNLCGEVFTAAAPDNTTGKQYDETAKAMIALLKYSCGFPWYRLAGLQKSLGIPVPASILWENAESSADHIYPAFDELMRQAAQGNVFHNDDTTMKILDLIKENQFLDKKERTGIFTSGIISVLDDDKRIALFFTGRCHAGENIASLYDLRNKEKPPPLQMCDTLSRNMSSEFKIILIHCMVHARRNFVDVVTAFPDECRHVIEILAKVYETDAIAKTERMSPEERLTYHQTHSGPKMKALRTWLDKQINEKLVEPNSGIGNAIAYMRKHWTELTQFLRVPGAPLDNNICEQALKRSILNRKNALFYKTQHGAYIGDMFMSLIHTCSLMKVNPFNYLVALQKYSARVFKNPSQWMPWNYETAATLAAQSA</sequence>
<feature type="domain" description="Transposase IS66 central" evidence="2">
    <location>
        <begin position="191"/>
        <end position="483"/>
    </location>
</feature>
<feature type="compositionally biased region" description="Low complexity" evidence="1">
    <location>
        <begin position="73"/>
        <end position="87"/>
    </location>
</feature>
<dbReference type="NCBIfam" id="NF033517">
    <property type="entry name" value="transpos_IS66"/>
    <property type="match status" value="1"/>
</dbReference>
<organism evidence="3 4">
    <name type="scientific">Desulfobacula toluolica (strain DSM 7467 / Tol2)</name>
    <dbReference type="NCBI Taxonomy" id="651182"/>
    <lineage>
        <taxon>Bacteria</taxon>
        <taxon>Pseudomonadati</taxon>
        <taxon>Thermodesulfobacteriota</taxon>
        <taxon>Desulfobacteria</taxon>
        <taxon>Desulfobacterales</taxon>
        <taxon>Desulfobacteraceae</taxon>
        <taxon>Desulfobacula</taxon>
    </lineage>
</organism>
<gene>
    <name evidence="3" type="ordered locus">TOL2_C15320</name>
</gene>
<dbReference type="PANTHER" id="PTHR33678">
    <property type="entry name" value="BLL1576 PROTEIN"/>
    <property type="match status" value="1"/>
</dbReference>
<dbReference type="HOGENOM" id="CLU_506923_0_0_7"/>
<feature type="region of interest" description="Disordered" evidence="1">
    <location>
        <begin position="70"/>
        <end position="111"/>
    </location>
</feature>
<dbReference type="AlphaFoldDB" id="K0NFJ3"/>
<evidence type="ECO:0000313" key="4">
    <source>
        <dbReference type="Proteomes" id="UP000007347"/>
    </source>
</evidence>